<proteinExistence type="predicted"/>
<comment type="caution">
    <text evidence="1">The sequence shown here is derived from an EMBL/GenBank/DDBJ whole genome shotgun (WGS) entry which is preliminary data.</text>
</comment>
<name>A0AAE1F090_PETCI</name>
<sequence length="101" mass="11067">MLAFPLDTSTTLPPPLFRHTLLHLHFDIPSSISTTSTTLPPPPLRHTLLHAPPLLTTSTITSTYPPPSTTSTTRTFPRIYHNFEALSSTFTTPSPESPTTT</sequence>
<reference evidence="1" key="1">
    <citation type="submission" date="2023-10" db="EMBL/GenBank/DDBJ databases">
        <title>Genome assemblies of two species of porcelain crab, Petrolisthes cinctipes and Petrolisthes manimaculis (Anomura: Porcellanidae).</title>
        <authorList>
            <person name="Angst P."/>
        </authorList>
    </citation>
    <scope>NUCLEOTIDE SEQUENCE</scope>
    <source>
        <strain evidence="1">PB745_01</strain>
        <tissue evidence="1">Gill</tissue>
    </source>
</reference>
<dbReference type="AlphaFoldDB" id="A0AAE1F090"/>
<accession>A0AAE1F090</accession>
<protein>
    <submittedName>
        <fullName evidence="1">Uncharacterized protein</fullName>
    </submittedName>
</protein>
<keyword evidence="2" id="KW-1185">Reference proteome</keyword>
<evidence type="ECO:0000313" key="1">
    <source>
        <dbReference type="EMBL" id="KAK3864601.1"/>
    </source>
</evidence>
<organism evidence="1 2">
    <name type="scientific">Petrolisthes cinctipes</name>
    <name type="common">Flat porcelain crab</name>
    <dbReference type="NCBI Taxonomy" id="88211"/>
    <lineage>
        <taxon>Eukaryota</taxon>
        <taxon>Metazoa</taxon>
        <taxon>Ecdysozoa</taxon>
        <taxon>Arthropoda</taxon>
        <taxon>Crustacea</taxon>
        <taxon>Multicrustacea</taxon>
        <taxon>Malacostraca</taxon>
        <taxon>Eumalacostraca</taxon>
        <taxon>Eucarida</taxon>
        <taxon>Decapoda</taxon>
        <taxon>Pleocyemata</taxon>
        <taxon>Anomura</taxon>
        <taxon>Galatheoidea</taxon>
        <taxon>Porcellanidae</taxon>
        <taxon>Petrolisthes</taxon>
    </lineage>
</organism>
<dbReference type="EMBL" id="JAWQEG010003763">
    <property type="protein sequence ID" value="KAK3864601.1"/>
    <property type="molecule type" value="Genomic_DNA"/>
</dbReference>
<evidence type="ECO:0000313" key="2">
    <source>
        <dbReference type="Proteomes" id="UP001286313"/>
    </source>
</evidence>
<gene>
    <name evidence="1" type="ORF">Pcinc_029735</name>
</gene>
<dbReference type="Proteomes" id="UP001286313">
    <property type="component" value="Unassembled WGS sequence"/>
</dbReference>